<comment type="caution">
    <text evidence="3">The sequence shown here is derived from an EMBL/GenBank/DDBJ whole genome shotgun (WGS) entry which is preliminary data.</text>
</comment>
<reference evidence="3 4" key="1">
    <citation type="journal article" date="2019" name="Int. J. Syst. Evol. Microbiol.">
        <title>The Global Catalogue of Microorganisms (GCM) 10K type strain sequencing project: providing services to taxonomists for standard genome sequencing and annotation.</title>
        <authorList>
            <consortium name="The Broad Institute Genomics Platform"/>
            <consortium name="The Broad Institute Genome Sequencing Center for Infectious Disease"/>
            <person name="Wu L."/>
            <person name="Ma J."/>
        </authorList>
    </citation>
    <scope>NUCLEOTIDE SEQUENCE [LARGE SCALE GENOMIC DNA]</scope>
    <source>
        <strain evidence="3 4">JCM 19585</strain>
    </source>
</reference>
<gene>
    <name evidence="3" type="ORF">GCM10009037_16470</name>
</gene>
<dbReference type="EMBL" id="BMPF01000002">
    <property type="protein sequence ID" value="GGL33550.1"/>
    <property type="molecule type" value="Genomic_DNA"/>
</dbReference>
<sequence length="148" mass="16211">MGVRTTRMSQSDLSDDELFGEAASEIRADVEEHLAAARDALPTAAAVWDVEADNTLGVLNGLRTALAVDEVREHLRDAKKWFTIGERADAFEDADDLEEEIERIEDVLDDLEEVSDAVGELASTVPELRGELEELHAESGADTDDESK</sequence>
<proteinExistence type="predicted"/>
<keyword evidence="1" id="KW-0175">Coiled coil</keyword>
<evidence type="ECO:0000256" key="2">
    <source>
        <dbReference type="SAM" id="MobiDB-lite"/>
    </source>
</evidence>
<protein>
    <submittedName>
        <fullName evidence="3">Uncharacterized protein</fullName>
    </submittedName>
</protein>
<evidence type="ECO:0000256" key="1">
    <source>
        <dbReference type="SAM" id="Coils"/>
    </source>
</evidence>
<evidence type="ECO:0000313" key="4">
    <source>
        <dbReference type="Proteomes" id="UP000628840"/>
    </source>
</evidence>
<dbReference type="Proteomes" id="UP000628840">
    <property type="component" value="Unassembled WGS sequence"/>
</dbReference>
<keyword evidence="4" id="KW-1185">Reference proteome</keyword>
<organism evidence="3 4">
    <name type="scientific">Halarchaeum grantii</name>
    <dbReference type="NCBI Taxonomy" id="1193105"/>
    <lineage>
        <taxon>Archaea</taxon>
        <taxon>Methanobacteriati</taxon>
        <taxon>Methanobacteriota</taxon>
        <taxon>Stenosarchaea group</taxon>
        <taxon>Halobacteria</taxon>
        <taxon>Halobacteriales</taxon>
        <taxon>Halobacteriaceae</taxon>
    </lineage>
</organism>
<name>A0A830F2P9_9EURY</name>
<feature type="region of interest" description="Disordered" evidence="2">
    <location>
        <begin position="123"/>
        <end position="148"/>
    </location>
</feature>
<feature type="compositionally biased region" description="Basic and acidic residues" evidence="2">
    <location>
        <begin position="128"/>
        <end position="139"/>
    </location>
</feature>
<accession>A0A830F2P9</accession>
<dbReference type="InterPro" id="IPR043808">
    <property type="entry name" value="DUF5790"/>
</dbReference>
<dbReference type="AlphaFoldDB" id="A0A830F2P9"/>
<dbReference type="Pfam" id="PF19103">
    <property type="entry name" value="DUF5790"/>
    <property type="match status" value="1"/>
</dbReference>
<evidence type="ECO:0000313" key="3">
    <source>
        <dbReference type="EMBL" id="GGL33550.1"/>
    </source>
</evidence>
<feature type="coiled-coil region" evidence="1">
    <location>
        <begin position="87"/>
        <end position="117"/>
    </location>
</feature>